<keyword evidence="1" id="KW-0808">Transferase</keyword>
<gene>
    <name evidence="1" type="ORF">ACFOOQ_04845</name>
</gene>
<sequence length="164" mass="18255">MSLKMMAARILESHPFGYRLAVFLLDNFDFLLPHEMDYHGFPVLARKIDFPYKTILDLGANRGHSGRAFLKLLSGWRVVSFEANPNHSTRLRHIKENNAGRYDFVIGAVSDKNGGEVSFYVPRYAAVDLHSAGALDEKDAREGAGGAYPKLADKLSMQKTPPAC</sequence>
<dbReference type="InterPro" id="IPR006342">
    <property type="entry name" value="FkbM_mtfrase"/>
</dbReference>
<dbReference type="SUPFAM" id="SSF53335">
    <property type="entry name" value="S-adenosyl-L-methionine-dependent methyltransferases"/>
    <property type="match status" value="1"/>
</dbReference>
<dbReference type="NCBIfam" id="TIGR01444">
    <property type="entry name" value="fkbM_fam"/>
    <property type="match status" value="1"/>
</dbReference>
<keyword evidence="1" id="KW-0489">Methyltransferase</keyword>
<dbReference type="Gene3D" id="3.40.50.150">
    <property type="entry name" value="Vaccinia Virus protein VP39"/>
    <property type="match status" value="1"/>
</dbReference>
<comment type="caution">
    <text evidence="1">The sequence shown here is derived from an EMBL/GenBank/DDBJ whole genome shotgun (WGS) entry which is preliminary data.</text>
</comment>
<organism evidence="1 2">
    <name type="scientific">Ferrovibrio xuzhouensis</name>
    <dbReference type="NCBI Taxonomy" id="1576914"/>
    <lineage>
        <taxon>Bacteria</taxon>
        <taxon>Pseudomonadati</taxon>
        <taxon>Pseudomonadota</taxon>
        <taxon>Alphaproteobacteria</taxon>
        <taxon>Rhodospirillales</taxon>
        <taxon>Rhodospirillaceae</taxon>
        <taxon>Ferrovibrio</taxon>
    </lineage>
</organism>
<dbReference type="GO" id="GO:0008168">
    <property type="term" value="F:methyltransferase activity"/>
    <property type="evidence" value="ECO:0007669"/>
    <property type="project" value="UniProtKB-KW"/>
</dbReference>
<dbReference type="InterPro" id="IPR029063">
    <property type="entry name" value="SAM-dependent_MTases_sf"/>
</dbReference>
<dbReference type="EMBL" id="JBHRYJ010000001">
    <property type="protein sequence ID" value="MFC3674861.1"/>
    <property type="molecule type" value="Genomic_DNA"/>
</dbReference>
<dbReference type="GO" id="GO:0032259">
    <property type="term" value="P:methylation"/>
    <property type="evidence" value="ECO:0007669"/>
    <property type="project" value="UniProtKB-KW"/>
</dbReference>
<evidence type="ECO:0000313" key="1">
    <source>
        <dbReference type="EMBL" id="MFC3674861.1"/>
    </source>
</evidence>
<accession>A0ABV7VBQ3</accession>
<reference evidence="2" key="1">
    <citation type="journal article" date="2019" name="Int. J. Syst. Evol. Microbiol.">
        <title>The Global Catalogue of Microorganisms (GCM) 10K type strain sequencing project: providing services to taxonomists for standard genome sequencing and annotation.</title>
        <authorList>
            <consortium name="The Broad Institute Genomics Platform"/>
            <consortium name="The Broad Institute Genome Sequencing Center for Infectious Disease"/>
            <person name="Wu L."/>
            <person name="Ma J."/>
        </authorList>
    </citation>
    <scope>NUCLEOTIDE SEQUENCE [LARGE SCALE GENOMIC DNA]</scope>
    <source>
        <strain evidence="2">KCTC 42182</strain>
    </source>
</reference>
<dbReference type="Proteomes" id="UP001595711">
    <property type="component" value="Unassembled WGS sequence"/>
</dbReference>
<protein>
    <submittedName>
        <fullName evidence="1">FkbM family methyltransferase</fullName>
    </submittedName>
</protein>
<keyword evidence="2" id="KW-1185">Reference proteome</keyword>
<dbReference type="RefSeq" id="WP_379722390.1">
    <property type="nucleotide sequence ID" value="NZ_JBHRYJ010000001.1"/>
</dbReference>
<name>A0ABV7VBQ3_9PROT</name>
<evidence type="ECO:0000313" key="2">
    <source>
        <dbReference type="Proteomes" id="UP001595711"/>
    </source>
</evidence>
<proteinExistence type="predicted"/>